<dbReference type="GO" id="GO:0005886">
    <property type="term" value="C:plasma membrane"/>
    <property type="evidence" value="ECO:0007669"/>
    <property type="project" value="UniProtKB-SubCell"/>
</dbReference>
<evidence type="ECO:0000259" key="13">
    <source>
        <dbReference type="PROSITE" id="PS50011"/>
    </source>
</evidence>
<evidence type="ECO:0000256" key="8">
    <source>
        <dbReference type="ARBA" id="ARBA00022989"/>
    </source>
</evidence>
<feature type="domain" description="Protein kinase" evidence="13">
    <location>
        <begin position="149"/>
        <end position="542"/>
    </location>
</feature>
<keyword evidence="7" id="KW-0677">Repeat</keyword>
<keyword evidence="3" id="KW-1003">Cell membrane</keyword>
<gene>
    <name evidence="14" type="ORF">F3Y22_tig00011831pilonHSYRG00002</name>
</gene>
<name>A0A6A3C9F0_HIBSY</name>
<keyword evidence="6 12" id="KW-0732">Signal</keyword>
<dbReference type="PANTHER" id="PTHR48052">
    <property type="entry name" value="UNNAMED PRODUCT"/>
    <property type="match status" value="1"/>
</dbReference>
<feature type="chain" id="PRO_5025533104" evidence="12">
    <location>
        <begin position="25"/>
        <end position="542"/>
    </location>
</feature>
<dbReference type="InterPro" id="IPR011009">
    <property type="entry name" value="Kinase-like_dom_sf"/>
</dbReference>
<keyword evidence="8" id="KW-1133">Transmembrane helix</keyword>
<dbReference type="PROSITE" id="PS50011">
    <property type="entry name" value="PROTEIN_KINASE_DOM"/>
    <property type="match status" value="1"/>
</dbReference>
<evidence type="ECO:0000256" key="1">
    <source>
        <dbReference type="ARBA" id="ARBA00004251"/>
    </source>
</evidence>
<dbReference type="InterPro" id="IPR000719">
    <property type="entry name" value="Prot_kinase_dom"/>
</dbReference>
<feature type="signal peptide" evidence="12">
    <location>
        <begin position="1"/>
        <end position="24"/>
    </location>
</feature>
<dbReference type="GO" id="GO:0004672">
    <property type="term" value="F:protein kinase activity"/>
    <property type="evidence" value="ECO:0007669"/>
    <property type="project" value="InterPro"/>
</dbReference>
<dbReference type="Proteomes" id="UP000436088">
    <property type="component" value="Unassembled WGS sequence"/>
</dbReference>
<keyword evidence="15" id="KW-1185">Reference proteome</keyword>
<evidence type="ECO:0000313" key="15">
    <source>
        <dbReference type="Proteomes" id="UP000436088"/>
    </source>
</evidence>
<evidence type="ECO:0000256" key="5">
    <source>
        <dbReference type="ARBA" id="ARBA00022692"/>
    </source>
</evidence>
<reference evidence="14" key="1">
    <citation type="submission" date="2019-09" db="EMBL/GenBank/DDBJ databases">
        <title>Draft genome information of white flower Hibiscus syriacus.</title>
        <authorList>
            <person name="Kim Y.-M."/>
        </authorList>
    </citation>
    <scope>NUCLEOTIDE SEQUENCE [LARGE SCALE GENOMIC DNA]</scope>
    <source>
        <strain evidence="14">YM2019G1</strain>
    </source>
</reference>
<comment type="caution">
    <text evidence="14">The sequence shown here is derived from an EMBL/GenBank/DDBJ whole genome shotgun (WGS) entry which is preliminary data.</text>
</comment>
<evidence type="ECO:0000256" key="2">
    <source>
        <dbReference type="ARBA" id="ARBA00009592"/>
    </source>
</evidence>
<keyword evidence="4" id="KW-0433">Leucine-rich repeat</keyword>
<evidence type="ECO:0000256" key="10">
    <source>
        <dbReference type="ARBA" id="ARBA00023170"/>
    </source>
</evidence>
<proteinExistence type="inferred from homology"/>
<dbReference type="PANTHER" id="PTHR48052:SF33">
    <property type="entry name" value="OS01G0623000 PROTEIN"/>
    <property type="match status" value="1"/>
</dbReference>
<comment type="similarity">
    <text evidence="2">Belongs to the RLP family.</text>
</comment>
<protein>
    <submittedName>
        <fullName evidence="14">Mitochondrial transcription termination factor family protein isoform 1</fullName>
    </submittedName>
</protein>
<evidence type="ECO:0000256" key="3">
    <source>
        <dbReference type="ARBA" id="ARBA00022475"/>
    </source>
</evidence>
<dbReference type="Pfam" id="PF13855">
    <property type="entry name" value="LRR_8"/>
    <property type="match status" value="2"/>
</dbReference>
<dbReference type="EMBL" id="VEPZ02000508">
    <property type="protein sequence ID" value="KAE8723699.1"/>
    <property type="molecule type" value="Genomic_DNA"/>
</dbReference>
<dbReference type="AlphaFoldDB" id="A0A6A3C9F0"/>
<organism evidence="14 15">
    <name type="scientific">Hibiscus syriacus</name>
    <name type="common">Rose of Sharon</name>
    <dbReference type="NCBI Taxonomy" id="106335"/>
    <lineage>
        <taxon>Eukaryota</taxon>
        <taxon>Viridiplantae</taxon>
        <taxon>Streptophyta</taxon>
        <taxon>Embryophyta</taxon>
        <taxon>Tracheophyta</taxon>
        <taxon>Spermatophyta</taxon>
        <taxon>Magnoliopsida</taxon>
        <taxon>eudicotyledons</taxon>
        <taxon>Gunneridae</taxon>
        <taxon>Pentapetalae</taxon>
        <taxon>rosids</taxon>
        <taxon>malvids</taxon>
        <taxon>Malvales</taxon>
        <taxon>Malvaceae</taxon>
        <taxon>Malvoideae</taxon>
        <taxon>Hibiscus</taxon>
    </lineage>
</organism>
<evidence type="ECO:0000256" key="4">
    <source>
        <dbReference type="ARBA" id="ARBA00022614"/>
    </source>
</evidence>
<dbReference type="Gene3D" id="3.80.10.10">
    <property type="entry name" value="Ribonuclease Inhibitor"/>
    <property type="match status" value="2"/>
</dbReference>
<evidence type="ECO:0000256" key="6">
    <source>
        <dbReference type="ARBA" id="ARBA00022729"/>
    </source>
</evidence>
<sequence length="542" mass="59938">MVDQRSIRLLPLLLSLMLFEFTFKQQMQQTRLSSGIDVTSIIISGFRRTRLGRQNPQSAVDSLANFTRLVSFNASRFLLPGSVPDWFGQRLLTLQVLDLRSCIVSGVIPLSIGSIPPGHGSLSMLQSLNLSSNRLTSSIPAQLGGLDSLVDLDISSNGLSGSVPLDLRGLRNLRRMVFGNNGLGGALPVGLFPSPSQLRVIVLKNNSFNGNIPEVLWSIPELNLLDLSHNNLRGKLPNSTLNDNAAAAVLNISQNKFYGGLTTMLRSFTDLSGNYFEGTVPNYVQDNAFLSTNCLQNVSRQRNLTQCASFYSERGLSFDNFGRTRKRKQQQKDNRIGCSLRRSWACCATNPVAISGPMKNNTEDDSLQSLDWITRLKIAIGAAEGLSYLHHECTPPLVHRDVQATSKLLDDKFEVRLGSLTEVCAHEDGHQNRITRLLRLPQSSEQGSLGSSTAICAYDVYCFGKVLLGLVTGKMHIGVSSDTQMKEWLEQTLLCISIYEKELVTKILEPSHLVDDDLLEEVWAMAIVARSCLNSKPSRRRR</sequence>
<dbReference type="FunFam" id="3.80.10.10:FF:000383">
    <property type="entry name" value="Leucine-rich repeat receptor protein kinase EMS1"/>
    <property type="match status" value="1"/>
</dbReference>
<dbReference type="GO" id="GO:0005524">
    <property type="term" value="F:ATP binding"/>
    <property type="evidence" value="ECO:0007669"/>
    <property type="project" value="InterPro"/>
</dbReference>
<dbReference type="SMART" id="SM00369">
    <property type="entry name" value="LRR_TYP"/>
    <property type="match status" value="3"/>
</dbReference>
<accession>A0A6A3C9F0</accession>
<dbReference type="SUPFAM" id="SSF56112">
    <property type="entry name" value="Protein kinase-like (PK-like)"/>
    <property type="match status" value="1"/>
</dbReference>
<dbReference type="InterPro" id="IPR032675">
    <property type="entry name" value="LRR_dom_sf"/>
</dbReference>
<evidence type="ECO:0000256" key="7">
    <source>
        <dbReference type="ARBA" id="ARBA00022737"/>
    </source>
</evidence>
<dbReference type="Gene3D" id="1.10.510.10">
    <property type="entry name" value="Transferase(Phosphotransferase) domain 1"/>
    <property type="match status" value="1"/>
</dbReference>
<evidence type="ECO:0000256" key="12">
    <source>
        <dbReference type="SAM" id="SignalP"/>
    </source>
</evidence>
<keyword evidence="10" id="KW-0675">Receptor</keyword>
<evidence type="ECO:0000313" key="14">
    <source>
        <dbReference type="EMBL" id="KAE8723699.1"/>
    </source>
</evidence>
<dbReference type="InterPro" id="IPR003591">
    <property type="entry name" value="Leu-rich_rpt_typical-subtyp"/>
</dbReference>
<evidence type="ECO:0000256" key="11">
    <source>
        <dbReference type="ARBA" id="ARBA00023180"/>
    </source>
</evidence>
<comment type="subcellular location">
    <subcellularLocation>
        <location evidence="1">Cell membrane</location>
        <topology evidence="1">Single-pass type I membrane protein</topology>
    </subcellularLocation>
</comment>
<dbReference type="FunFam" id="1.10.510.10:FF:000448">
    <property type="entry name" value="Putative LRR receptor-like serine/threonine-protein kinase"/>
    <property type="match status" value="1"/>
</dbReference>
<dbReference type="SUPFAM" id="SSF52058">
    <property type="entry name" value="L domain-like"/>
    <property type="match status" value="1"/>
</dbReference>
<dbReference type="InterPro" id="IPR001611">
    <property type="entry name" value="Leu-rich_rpt"/>
</dbReference>
<evidence type="ECO:0000256" key="9">
    <source>
        <dbReference type="ARBA" id="ARBA00023136"/>
    </source>
</evidence>
<dbReference type="PRINTS" id="PR00019">
    <property type="entry name" value="LEURICHRPT"/>
</dbReference>
<keyword evidence="11" id="KW-0325">Glycoprotein</keyword>
<keyword evidence="9" id="KW-0472">Membrane</keyword>
<keyword evidence="5" id="KW-0812">Transmembrane</keyword>